<reference evidence="2" key="1">
    <citation type="journal article" date="2019" name="Int. J. Syst. Evol. Microbiol.">
        <title>The Global Catalogue of Microorganisms (GCM) 10K type strain sequencing project: providing services to taxonomists for standard genome sequencing and annotation.</title>
        <authorList>
            <consortium name="The Broad Institute Genomics Platform"/>
            <consortium name="The Broad Institute Genome Sequencing Center for Infectious Disease"/>
            <person name="Wu L."/>
            <person name="Ma J."/>
        </authorList>
    </citation>
    <scope>NUCLEOTIDE SEQUENCE [LARGE SCALE GENOMIC DNA]</scope>
    <source>
        <strain evidence="2">JCM 17839</strain>
    </source>
</reference>
<dbReference type="Proteomes" id="UP001500731">
    <property type="component" value="Unassembled WGS sequence"/>
</dbReference>
<name>A0ABP8PUT9_9MICO</name>
<dbReference type="EMBL" id="BAABGP010000026">
    <property type="protein sequence ID" value="GAA4491677.1"/>
    <property type="molecule type" value="Genomic_DNA"/>
</dbReference>
<protein>
    <submittedName>
        <fullName evidence="1">Uncharacterized protein</fullName>
    </submittedName>
</protein>
<dbReference type="RefSeq" id="WP_345188862.1">
    <property type="nucleotide sequence ID" value="NZ_BAABGP010000026.1"/>
</dbReference>
<organism evidence="1 2">
    <name type="scientific">Microbacterium panaciterrae</name>
    <dbReference type="NCBI Taxonomy" id="985759"/>
    <lineage>
        <taxon>Bacteria</taxon>
        <taxon>Bacillati</taxon>
        <taxon>Actinomycetota</taxon>
        <taxon>Actinomycetes</taxon>
        <taxon>Micrococcales</taxon>
        <taxon>Microbacteriaceae</taxon>
        <taxon>Microbacterium</taxon>
    </lineage>
</organism>
<sequence>MIRENEGRDPDAVLFARLRGLWQEKDPMPADLVDRMVAAVAVADLSREYTLLTLVEASTLAVVRGETDTATLQFSDGETSVLLHITATEDGSRRVDGWVDAEALAIRIGQEGREWAAEAGEHGRFEFASIPPGMSRLRIVVRTGDGEQHEFQTPQFEV</sequence>
<comment type="caution">
    <text evidence="1">The sequence shown here is derived from an EMBL/GenBank/DDBJ whole genome shotgun (WGS) entry which is preliminary data.</text>
</comment>
<keyword evidence="2" id="KW-1185">Reference proteome</keyword>
<proteinExistence type="predicted"/>
<gene>
    <name evidence="1" type="ORF">GCM10023171_35950</name>
</gene>
<evidence type="ECO:0000313" key="1">
    <source>
        <dbReference type="EMBL" id="GAA4491677.1"/>
    </source>
</evidence>
<evidence type="ECO:0000313" key="2">
    <source>
        <dbReference type="Proteomes" id="UP001500731"/>
    </source>
</evidence>
<accession>A0ABP8PUT9</accession>